<dbReference type="Pfam" id="PF00078">
    <property type="entry name" value="RVT_1"/>
    <property type="match status" value="1"/>
</dbReference>
<dbReference type="Gene3D" id="3.30.70.270">
    <property type="match status" value="2"/>
</dbReference>
<dbReference type="PROSITE" id="PS50878">
    <property type="entry name" value="RT_POL"/>
    <property type="match status" value="1"/>
</dbReference>
<dbReference type="InterPro" id="IPR041577">
    <property type="entry name" value="RT_RNaseH_2"/>
</dbReference>
<reference evidence="4 5" key="1">
    <citation type="submission" date="2023-09" db="EMBL/GenBank/DDBJ databases">
        <authorList>
            <person name="Wang M."/>
        </authorList>
    </citation>
    <scope>NUCLEOTIDE SEQUENCE [LARGE SCALE GENOMIC DNA]</scope>
    <source>
        <strain evidence="4">GT-2023</strain>
        <tissue evidence="4">Liver</tissue>
    </source>
</reference>
<keyword evidence="5" id="KW-1185">Reference proteome</keyword>
<evidence type="ECO:0000313" key="4">
    <source>
        <dbReference type="EMBL" id="KAL1277374.1"/>
    </source>
</evidence>
<protein>
    <recommendedName>
        <fullName evidence="2">ribonuclease H</fullName>
        <ecNumber evidence="2">3.1.26.4</ecNumber>
    </recommendedName>
</protein>
<name>A0ABR3NKE2_9TELE</name>
<feature type="domain" description="Reverse transcriptase" evidence="3">
    <location>
        <begin position="1"/>
        <end position="58"/>
    </location>
</feature>
<gene>
    <name evidence="4" type="ORF">QQF64_024047</name>
</gene>
<accession>A0ABR3NKE2</accession>
<dbReference type="InterPro" id="IPR000477">
    <property type="entry name" value="RT_dom"/>
</dbReference>
<proteinExistence type="inferred from homology"/>
<evidence type="ECO:0000256" key="2">
    <source>
        <dbReference type="ARBA" id="ARBA00012180"/>
    </source>
</evidence>
<organism evidence="4 5">
    <name type="scientific">Cirrhinus molitorella</name>
    <name type="common">mud carp</name>
    <dbReference type="NCBI Taxonomy" id="172907"/>
    <lineage>
        <taxon>Eukaryota</taxon>
        <taxon>Metazoa</taxon>
        <taxon>Chordata</taxon>
        <taxon>Craniata</taxon>
        <taxon>Vertebrata</taxon>
        <taxon>Euteleostomi</taxon>
        <taxon>Actinopterygii</taxon>
        <taxon>Neopterygii</taxon>
        <taxon>Teleostei</taxon>
        <taxon>Ostariophysi</taxon>
        <taxon>Cypriniformes</taxon>
        <taxon>Cyprinidae</taxon>
        <taxon>Labeoninae</taxon>
        <taxon>Labeonini</taxon>
        <taxon>Cirrhinus</taxon>
    </lineage>
</organism>
<dbReference type="InterPro" id="IPR043502">
    <property type="entry name" value="DNA/RNA_pol_sf"/>
</dbReference>
<evidence type="ECO:0000256" key="1">
    <source>
        <dbReference type="ARBA" id="ARBA00010879"/>
    </source>
</evidence>
<evidence type="ECO:0000259" key="3">
    <source>
        <dbReference type="PROSITE" id="PS50878"/>
    </source>
</evidence>
<dbReference type="EC" id="3.1.26.4" evidence="2"/>
<evidence type="ECO:0000313" key="5">
    <source>
        <dbReference type="Proteomes" id="UP001558613"/>
    </source>
</evidence>
<comment type="caution">
    <text evidence="4">The sequence shown here is derived from an EMBL/GenBank/DDBJ whole genome shotgun (WGS) entry which is preliminary data.</text>
</comment>
<dbReference type="PANTHER" id="PTHR37984">
    <property type="entry name" value="PROTEIN CBG26694"/>
    <property type="match status" value="1"/>
</dbReference>
<dbReference type="SUPFAM" id="SSF56672">
    <property type="entry name" value="DNA/RNA polymerases"/>
    <property type="match status" value="1"/>
</dbReference>
<sequence>MEGGVNVMDDILVWGEDKDSHDNRLKKLLEKLRSINLKLNKDKCKIGLSEISYIGHVLSKDGLRPDKEKVRAILEMREPSDKSALQRFLGMVQYLAKFIPNLSEVTAPLRKLLEGETHWHWESEQQDSFNCLKVLVSTAPVLKFYDVNQPVTLSVDASAEGLGAVILQEGQPVAYGSRALTDCEQNYAQIEKELLAIVHGCETFHQYLYGRWCSS</sequence>
<dbReference type="InterPro" id="IPR043128">
    <property type="entry name" value="Rev_trsase/Diguanyl_cyclase"/>
</dbReference>
<dbReference type="PANTHER" id="PTHR37984:SF8">
    <property type="entry name" value="CCHC-TYPE DOMAIN-CONTAINING PROTEIN"/>
    <property type="match status" value="1"/>
</dbReference>
<dbReference type="Proteomes" id="UP001558613">
    <property type="component" value="Unassembled WGS sequence"/>
</dbReference>
<dbReference type="InterPro" id="IPR050951">
    <property type="entry name" value="Retrovirus_Pol_polyprotein"/>
</dbReference>
<comment type="similarity">
    <text evidence="1">Belongs to the beta type-B retroviral polymerase family. HERV class-II K(HML-2) pol subfamily.</text>
</comment>
<dbReference type="EMBL" id="JAYMGO010000003">
    <property type="protein sequence ID" value="KAL1277374.1"/>
    <property type="molecule type" value="Genomic_DNA"/>
</dbReference>
<dbReference type="Pfam" id="PF17919">
    <property type="entry name" value="RT_RNaseH_2"/>
    <property type="match status" value="1"/>
</dbReference>